<name>A0A8S3WC67_PARAO</name>
<organism evidence="1 2">
    <name type="scientific">Parnassius apollo</name>
    <name type="common">Apollo butterfly</name>
    <name type="synonym">Papilio apollo</name>
    <dbReference type="NCBI Taxonomy" id="110799"/>
    <lineage>
        <taxon>Eukaryota</taxon>
        <taxon>Metazoa</taxon>
        <taxon>Ecdysozoa</taxon>
        <taxon>Arthropoda</taxon>
        <taxon>Hexapoda</taxon>
        <taxon>Insecta</taxon>
        <taxon>Pterygota</taxon>
        <taxon>Neoptera</taxon>
        <taxon>Endopterygota</taxon>
        <taxon>Lepidoptera</taxon>
        <taxon>Glossata</taxon>
        <taxon>Ditrysia</taxon>
        <taxon>Papilionoidea</taxon>
        <taxon>Papilionidae</taxon>
        <taxon>Parnassiinae</taxon>
        <taxon>Parnassini</taxon>
        <taxon>Parnassius</taxon>
        <taxon>Parnassius</taxon>
    </lineage>
</organism>
<keyword evidence="2" id="KW-1185">Reference proteome</keyword>
<dbReference type="AlphaFoldDB" id="A0A8S3WC67"/>
<proteinExistence type="predicted"/>
<evidence type="ECO:0000313" key="1">
    <source>
        <dbReference type="EMBL" id="CAG4952534.1"/>
    </source>
</evidence>
<reference evidence="1" key="1">
    <citation type="submission" date="2021-04" db="EMBL/GenBank/DDBJ databases">
        <authorList>
            <person name="Tunstrom K."/>
        </authorList>
    </citation>
    <scope>NUCLEOTIDE SEQUENCE</scope>
</reference>
<sequence length="224" mass="25911">MLTRLLELRPICTENYELCLSKTTWNSIEITVASLKPSNILTKKLQMEQLTMGDFYLNLINCKIELKAINTTLACELHRNMEIREKVLFESKAFVAALYTDLRVNFLLNTDQLQIAEKALVSARMRWRKLNKQDRDSTVLSSPVASTSTQQQNEGSQLEDFLDQSYNNTLRGDLSYGCAGGDSDIKIDLKEFLNKQVRLPVSKNILLFWESKKIYYLTCIFYQR</sequence>
<gene>
    <name evidence="1" type="ORF">PAPOLLO_LOCUS4639</name>
</gene>
<evidence type="ECO:0000313" key="2">
    <source>
        <dbReference type="Proteomes" id="UP000691718"/>
    </source>
</evidence>
<comment type="caution">
    <text evidence="1">The sequence shown here is derived from an EMBL/GenBank/DDBJ whole genome shotgun (WGS) entry which is preliminary data.</text>
</comment>
<dbReference type="OrthoDB" id="5103at2759"/>
<dbReference type="EMBL" id="CAJQZP010000287">
    <property type="protein sequence ID" value="CAG4952534.1"/>
    <property type="molecule type" value="Genomic_DNA"/>
</dbReference>
<protein>
    <submittedName>
        <fullName evidence="1">(apollo) hypothetical protein</fullName>
    </submittedName>
</protein>
<dbReference type="Proteomes" id="UP000691718">
    <property type="component" value="Unassembled WGS sequence"/>
</dbReference>
<accession>A0A8S3WC67</accession>